<evidence type="ECO:0000313" key="1">
    <source>
        <dbReference type="EnsemblMetazoa" id="tetur10g03940.1"/>
    </source>
</evidence>
<dbReference type="HOGENOM" id="CLU_1083073_0_0_1"/>
<dbReference type="EMBL" id="CAEY01000038">
    <property type="status" value="NOT_ANNOTATED_CDS"/>
    <property type="molecule type" value="Genomic_DNA"/>
</dbReference>
<accession>T1KFQ1</accession>
<name>T1KFQ1_TETUR</name>
<dbReference type="EnsemblMetazoa" id="tetur10g03940.1">
    <property type="protein sequence ID" value="tetur10g03940.1"/>
    <property type="gene ID" value="tetur10g03940"/>
</dbReference>
<protein>
    <submittedName>
        <fullName evidence="1">Uncharacterized protein</fullName>
    </submittedName>
</protein>
<reference evidence="2" key="1">
    <citation type="submission" date="2011-08" db="EMBL/GenBank/DDBJ databases">
        <authorList>
            <person name="Rombauts S."/>
        </authorList>
    </citation>
    <scope>NUCLEOTIDE SEQUENCE</scope>
    <source>
        <strain evidence="2">London</strain>
    </source>
</reference>
<dbReference type="GO" id="GO:0003824">
    <property type="term" value="F:catalytic activity"/>
    <property type="evidence" value="ECO:0007669"/>
    <property type="project" value="InterPro"/>
</dbReference>
<dbReference type="Proteomes" id="UP000015104">
    <property type="component" value="Unassembled WGS sequence"/>
</dbReference>
<dbReference type="GO" id="GO:0005975">
    <property type="term" value="P:carbohydrate metabolic process"/>
    <property type="evidence" value="ECO:0007669"/>
    <property type="project" value="InterPro"/>
</dbReference>
<reference evidence="1" key="2">
    <citation type="submission" date="2015-06" db="UniProtKB">
        <authorList>
            <consortium name="EnsemblMetazoa"/>
        </authorList>
    </citation>
    <scope>IDENTIFICATION</scope>
</reference>
<sequence length="257" mass="29135">MTMLHENELINIEEDMILQPGFMLRRFTLNNRINGLKVSIVNTGAAVRNIQLGEKNEIVRLFGNNNLIDWNPHVLGLDTLLLNSNSNSLMYQLTTENELITIGKFRTAQQQADIVAPFYFNLNSDSDCIDGHLLHVKAVSADPESEQTPWLSPVTEQFVDIMGPEPRSLEGCADLQSNSYDSIYAATGDKFTQLIVRLSYGTKSVEVIIKSNSQANVMMDNNTNTITCRTRLRIRRSGISIMPYMMSEYHCVYKFSW</sequence>
<gene>
    <name evidence="1" type="primary">107363443</name>
</gene>
<dbReference type="GO" id="GO:0030246">
    <property type="term" value="F:carbohydrate binding"/>
    <property type="evidence" value="ECO:0007669"/>
    <property type="project" value="InterPro"/>
</dbReference>
<proteinExistence type="predicted"/>
<dbReference type="InterPro" id="IPR011013">
    <property type="entry name" value="Gal_mutarotase_sf_dom"/>
</dbReference>
<dbReference type="SUPFAM" id="SSF74650">
    <property type="entry name" value="Galactose mutarotase-like"/>
    <property type="match status" value="1"/>
</dbReference>
<dbReference type="KEGG" id="tut:107363443"/>
<keyword evidence="2" id="KW-1185">Reference proteome</keyword>
<dbReference type="OrthoDB" id="6494819at2759"/>
<evidence type="ECO:0000313" key="2">
    <source>
        <dbReference type="Proteomes" id="UP000015104"/>
    </source>
</evidence>
<dbReference type="AlphaFoldDB" id="T1KFQ1"/>
<organism evidence="1 2">
    <name type="scientific">Tetranychus urticae</name>
    <name type="common">Two-spotted spider mite</name>
    <dbReference type="NCBI Taxonomy" id="32264"/>
    <lineage>
        <taxon>Eukaryota</taxon>
        <taxon>Metazoa</taxon>
        <taxon>Ecdysozoa</taxon>
        <taxon>Arthropoda</taxon>
        <taxon>Chelicerata</taxon>
        <taxon>Arachnida</taxon>
        <taxon>Acari</taxon>
        <taxon>Acariformes</taxon>
        <taxon>Trombidiformes</taxon>
        <taxon>Prostigmata</taxon>
        <taxon>Eleutherengona</taxon>
        <taxon>Raphignathae</taxon>
        <taxon>Tetranychoidea</taxon>
        <taxon>Tetranychidae</taxon>
        <taxon>Tetranychus</taxon>
    </lineage>
</organism>
<dbReference type="OMA" id="FINENWA"/>